<dbReference type="STRING" id="72664.V4P9P6"/>
<dbReference type="OrthoDB" id="532061at2759"/>
<dbReference type="PANTHER" id="PTHR35745:SF1">
    <property type="entry name" value="OS04G0513000 PROTEIN"/>
    <property type="match status" value="1"/>
</dbReference>
<dbReference type="GO" id="GO:0010027">
    <property type="term" value="P:thylakoid membrane organization"/>
    <property type="evidence" value="ECO:0007669"/>
    <property type="project" value="EnsemblPlants"/>
</dbReference>
<feature type="region of interest" description="Disordered" evidence="1">
    <location>
        <begin position="162"/>
        <end position="205"/>
    </location>
</feature>
<dbReference type="PANTHER" id="PTHR35745">
    <property type="entry name" value="BNACNNG14650D PROTEIN"/>
    <property type="match status" value="1"/>
</dbReference>
<sequence>MSSFAISSSSSFSLSNAYHHPSRLRFISHKPRSNLEFCGLRLSGEAQRTSLRCNCCSKGNRGTSSGENENRSVLDAFFLGKALAEVINERIESTVGEVLGTIGRFQAEQQKQVQEIQEEVFERAKKAKERAARETMEEQGLVAPKPETLNRKPAAGVVTFVTPTSTVESKDKSNENLSGFSGSSMGRVVESSSSSDEDSVVNDGT</sequence>
<dbReference type="EMBL" id="KI517384">
    <property type="protein sequence ID" value="ESQ56406.1"/>
    <property type="molecule type" value="Genomic_DNA"/>
</dbReference>
<dbReference type="OMA" id="ICNCESK"/>
<dbReference type="Proteomes" id="UP000030689">
    <property type="component" value="Unassembled WGS sequence"/>
</dbReference>
<name>V4P9P6_EUTSA</name>
<feature type="compositionally biased region" description="Acidic residues" evidence="1">
    <location>
        <begin position="195"/>
        <end position="205"/>
    </location>
</feature>
<evidence type="ECO:0000256" key="1">
    <source>
        <dbReference type="SAM" id="MobiDB-lite"/>
    </source>
</evidence>
<evidence type="ECO:0000313" key="2">
    <source>
        <dbReference type="EMBL" id="ESQ56406.1"/>
    </source>
</evidence>
<gene>
    <name evidence="2" type="ORF">EUTSA_v10026263mg</name>
</gene>
<dbReference type="AlphaFoldDB" id="V4P9P6"/>
<dbReference type="GO" id="GO:0009535">
    <property type="term" value="C:chloroplast thylakoid membrane"/>
    <property type="evidence" value="ECO:0007669"/>
    <property type="project" value="EnsemblPlants"/>
</dbReference>
<feature type="compositionally biased region" description="Low complexity" evidence="1">
    <location>
        <begin position="181"/>
        <end position="194"/>
    </location>
</feature>
<keyword evidence="3" id="KW-1185">Reference proteome</keyword>
<dbReference type="eggNOG" id="ENOG502S46M">
    <property type="taxonomic scope" value="Eukaryota"/>
</dbReference>
<dbReference type="Pfam" id="PF20711">
    <property type="entry name" value="DUF6825"/>
    <property type="match status" value="1"/>
</dbReference>
<dbReference type="Gramene" id="ESQ56406">
    <property type="protein sequence ID" value="ESQ56406"/>
    <property type="gene ID" value="EUTSA_v10026263mg"/>
</dbReference>
<reference evidence="2 3" key="1">
    <citation type="journal article" date="2013" name="Front. Plant Sci.">
        <title>The Reference Genome of the Halophytic Plant Eutrema salsugineum.</title>
        <authorList>
            <person name="Yang R."/>
            <person name="Jarvis D.E."/>
            <person name="Chen H."/>
            <person name="Beilstein M.A."/>
            <person name="Grimwood J."/>
            <person name="Jenkins J."/>
            <person name="Shu S."/>
            <person name="Prochnik S."/>
            <person name="Xin M."/>
            <person name="Ma C."/>
            <person name="Schmutz J."/>
            <person name="Wing R.A."/>
            <person name="Mitchell-Olds T."/>
            <person name="Schumaker K.S."/>
            <person name="Wang X."/>
        </authorList>
    </citation>
    <scope>NUCLEOTIDE SEQUENCE [LARGE SCALE GENOMIC DNA]</scope>
</reference>
<proteinExistence type="predicted"/>
<protein>
    <submittedName>
        <fullName evidence="2">Uncharacterized protein</fullName>
    </submittedName>
</protein>
<dbReference type="InterPro" id="IPR040003">
    <property type="entry name" value="PG18-like"/>
</dbReference>
<accession>V4P9P6</accession>
<evidence type="ECO:0000313" key="3">
    <source>
        <dbReference type="Proteomes" id="UP000030689"/>
    </source>
</evidence>
<organism evidence="2 3">
    <name type="scientific">Eutrema salsugineum</name>
    <name type="common">Saltwater cress</name>
    <name type="synonym">Sisymbrium salsugineum</name>
    <dbReference type="NCBI Taxonomy" id="72664"/>
    <lineage>
        <taxon>Eukaryota</taxon>
        <taxon>Viridiplantae</taxon>
        <taxon>Streptophyta</taxon>
        <taxon>Embryophyta</taxon>
        <taxon>Tracheophyta</taxon>
        <taxon>Spermatophyta</taxon>
        <taxon>Magnoliopsida</taxon>
        <taxon>eudicotyledons</taxon>
        <taxon>Gunneridae</taxon>
        <taxon>Pentapetalae</taxon>
        <taxon>rosids</taxon>
        <taxon>malvids</taxon>
        <taxon>Brassicales</taxon>
        <taxon>Brassicaceae</taxon>
        <taxon>Eutremeae</taxon>
        <taxon>Eutrema</taxon>
    </lineage>
</organism>